<dbReference type="EMBL" id="HACA01013177">
    <property type="protein sequence ID" value="CDW30538.1"/>
    <property type="molecule type" value="Transcribed_RNA"/>
</dbReference>
<keyword evidence="1" id="KW-0472">Membrane</keyword>
<dbReference type="AlphaFoldDB" id="A0A0K2TWY9"/>
<proteinExistence type="predicted"/>
<sequence length="41" mass="4782">KNYCSFSTMNVDVFSSLIYKIISEFLLMVFFDDIGPVLIRD</sequence>
<feature type="non-terminal residue" evidence="2">
    <location>
        <position position="1"/>
    </location>
</feature>
<reference evidence="2" key="1">
    <citation type="submission" date="2014-05" db="EMBL/GenBank/DDBJ databases">
        <authorList>
            <person name="Chronopoulou M."/>
        </authorList>
    </citation>
    <scope>NUCLEOTIDE SEQUENCE</scope>
    <source>
        <tissue evidence="2">Whole organism</tissue>
    </source>
</reference>
<evidence type="ECO:0000313" key="2">
    <source>
        <dbReference type="EMBL" id="CDW30538.1"/>
    </source>
</evidence>
<protein>
    <submittedName>
        <fullName evidence="2">Uncharacterized protein</fullName>
    </submittedName>
</protein>
<accession>A0A0K2TWY9</accession>
<keyword evidence="1" id="KW-1133">Transmembrane helix</keyword>
<keyword evidence="1" id="KW-0812">Transmembrane</keyword>
<name>A0A0K2TWY9_LEPSM</name>
<evidence type="ECO:0000256" key="1">
    <source>
        <dbReference type="SAM" id="Phobius"/>
    </source>
</evidence>
<feature type="transmembrane region" description="Helical" evidence="1">
    <location>
        <begin position="17"/>
        <end position="39"/>
    </location>
</feature>
<organism evidence="2">
    <name type="scientific">Lepeophtheirus salmonis</name>
    <name type="common">Salmon louse</name>
    <name type="synonym">Caligus salmonis</name>
    <dbReference type="NCBI Taxonomy" id="72036"/>
    <lineage>
        <taxon>Eukaryota</taxon>
        <taxon>Metazoa</taxon>
        <taxon>Ecdysozoa</taxon>
        <taxon>Arthropoda</taxon>
        <taxon>Crustacea</taxon>
        <taxon>Multicrustacea</taxon>
        <taxon>Hexanauplia</taxon>
        <taxon>Copepoda</taxon>
        <taxon>Siphonostomatoida</taxon>
        <taxon>Caligidae</taxon>
        <taxon>Lepeophtheirus</taxon>
    </lineage>
</organism>